<name>A0A9N9HEA6_9GLOM</name>
<organism evidence="1 2">
    <name type="scientific">Cetraspora pellucida</name>
    <dbReference type="NCBI Taxonomy" id="1433469"/>
    <lineage>
        <taxon>Eukaryota</taxon>
        <taxon>Fungi</taxon>
        <taxon>Fungi incertae sedis</taxon>
        <taxon>Mucoromycota</taxon>
        <taxon>Glomeromycotina</taxon>
        <taxon>Glomeromycetes</taxon>
        <taxon>Diversisporales</taxon>
        <taxon>Gigasporaceae</taxon>
        <taxon>Cetraspora</taxon>
    </lineage>
</organism>
<evidence type="ECO:0000313" key="1">
    <source>
        <dbReference type="EMBL" id="CAG8681641.1"/>
    </source>
</evidence>
<proteinExistence type="predicted"/>
<dbReference type="EMBL" id="CAJVQA010009148">
    <property type="protein sequence ID" value="CAG8681641.1"/>
    <property type="molecule type" value="Genomic_DNA"/>
</dbReference>
<sequence length="69" mass="8458">MQIYTVSRARDFSKDFYSENNLLMCRFCNYSVNFINITFIKSHRDSEVHQRAKRTYQNLQRTDRQQTLE</sequence>
<gene>
    <name evidence="1" type="ORF">CPELLU_LOCUS10824</name>
</gene>
<comment type="caution">
    <text evidence="1">The sequence shown here is derived from an EMBL/GenBank/DDBJ whole genome shotgun (WGS) entry which is preliminary data.</text>
</comment>
<protein>
    <submittedName>
        <fullName evidence="1">8090_t:CDS:1</fullName>
    </submittedName>
</protein>
<reference evidence="1" key="1">
    <citation type="submission" date="2021-06" db="EMBL/GenBank/DDBJ databases">
        <authorList>
            <person name="Kallberg Y."/>
            <person name="Tangrot J."/>
            <person name="Rosling A."/>
        </authorList>
    </citation>
    <scope>NUCLEOTIDE SEQUENCE</scope>
    <source>
        <strain evidence="1">FL966</strain>
    </source>
</reference>
<dbReference type="Proteomes" id="UP000789759">
    <property type="component" value="Unassembled WGS sequence"/>
</dbReference>
<keyword evidence="2" id="KW-1185">Reference proteome</keyword>
<dbReference type="AlphaFoldDB" id="A0A9N9HEA6"/>
<accession>A0A9N9HEA6</accession>
<feature type="non-terminal residue" evidence="1">
    <location>
        <position position="69"/>
    </location>
</feature>
<evidence type="ECO:0000313" key="2">
    <source>
        <dbReference type="Proteomes" id="UP000789759"/>
    </source>
</evidence>